<reference evidence="2 3" key="1">
    <citation type="submission" date="2019-01" db="EMBL/GenBank/DDBJ databases">
        <title>Nuclear Genome Assembly of the Microalgal Biofuel strain Nannochloropsis salina CCMP1776.</title>
        <authorList>
            <person name="Hovde B."/>
        </authorList>
    </citation>
    <scope>NUCLEOTIDE SEQUENCE [LARGE SCALE GENOMIC DNA]</scope>
    <source>
        <strain evidence="2 3">CCMP1776</strain>
    </source>
</reference>
<sequence length="442" mass="49531">MRRLIEIPWLDECDQDGTSACCQDPRRRSILYRSPPYISDVDVKREIITVSNPESVPVDLSGHSLCDKGQHHRYEFEEGYTLAPGAELHVYCAPGKYGVEEEERPGELQILLWTTREGRPRRREVLNQEGDRVTLIDQNGMEIAALEVTVNGDDEEEEGEREKRGTGKAERREEIKRLYLYRLEVLQMKYAKSVVTWLQGSRLALMVLAFIFVLLNDLHSYVLLEVGGFALDMAARYLDPVRLPRSRQRVFALVADRLDSASLLAVLMTGLVETGGGPLYGPNPVHRVRLGLGMLLIEVLAFWFEVLVEGSTRLAAADAVAPYWRQGPAPAGEEEASVQTGPYRKWLRQHLGRCPALITFATGGNHLFLVLAVVRLAHAQAGGSEGLVVRAVSVASRIMAYLPLPRAIVSNWQFLLIAVCLSAMYRCVLIWAELLDLLESKL</sequence>
<dbReference type="PROSITE" id="PS51841">
    <property type="entry name" value="LTD"/>
    <property type="match status" value="1"/>
</dbReference>
<evidence type="ECO:0000313" key="3">
    <source>
        <dbReference type="Proteomes" id="UP000355283"/>
    </source>
</evidence>
<keyword evidence="3" id="KW-1185">Reference proteome</keyword>
<proteinExistence type="predicted"/>
<dbReference type="SUPFAM" id="SSF74853">
    <property type="entry name" value="Lamin A/C globular tail domain"/>
    <property type="match status" value="1"/>
</dbReference>
<accession>A0A4D9DCV7</accession>
<gene>
    <name evidence="2" type="ORF">NSK_002145</name>
</gene>
<dbReference type="OrthoDB" id="102442at2759"/>
<dbReference type="Gene3D" id="2.60.40.1260">
    <property type="entry name" value="Lamin Tail domain"/>
    <property type="match status" value="1"/>
</dbReference>
<dbReference type="InterPro" id="IPR001322">
    <property type="entry name" value="Lamin_tail_dom"/>
</dbReference>
<protein>
    <recommendedName>
        <fullName evidence="1">LTD domain-containing protein</fullName>
    </recommendedName>
</protein>
<organism evidence="2 3">
    <name type="scientific">Nannochloropsis salina CCMP1776</name>
    <dbReference type="NCBI Taxonomy" id="1027361"/>
    <lineage>
        <taxon>Eukaryota</taxon>
        <taxon>Sar</taxon>
        <taxon>Stramenopiles</taxon>
        <taxon>Ochrophyta</taxon>
        <taxon>Eustigmatophyceae</taxon>
        <taxon>Eustigmatales</taxon>
        <taxon>Monodopsidaceae</taxon>
        <taxon>Microchloropsis</taxon>
        <taxon>Microchloropsis salina</taxon>
    </lineage>
</organism>
<dbReference type="Proteomes" id="UP000355283">
    <property type="component" value="Unassembled WGS sequence"/>
</dbReference>
<dbReference type="Pfam" id="PF00932">
    <property type="entry name" value="LTD"/>
    <property type="match status" value="1"/>
</dbReference>
<dbReference type="AlphaFoldDB" id="A0A4D9DCV7"/>
<comment type="caution">
    <text evidence="2">The sequence shown here is derived from an EMBL/GenBank/DDBJ whole genome shotgun (WGS) entry which is preliminary data.</text>
</comment>
<name>A0A4D9DCV7_9STRA</name>
<evidence type="ECO:0000313" key="2">
    <source>
        <dbReference type="EMBL" id="TFJ86488.1"/>
    </source>
</evidence>
<evidence type="ECO:0000259" key="1">
    <source>
        <dbReference type="PROSITE" id="PS51841"/>
    </source>
</evidence>
<dbReference type="EMBL" id="SDOX01000008">
    <property type="protein sequence ID" value="TFJ86488.1"/>
    <property type="molecule type" value="Genomic_DNA"/>
</dbReference>
<dbReference type="InterPro" id="IPR036415">
    <property type="entry name" value="Lamin_tail_dom_sf"/>
</dbReference>
<feature type="domain" description="LTD" evidence="1">
    <location>
        <begin position="34"/>
        <end position="152"/>
    </location>
</feature>